<keyword evidence="3" id="KW-1185">Reference proteome</keyword>
<dbReference type="RefSeq" id="WP_278017044.1">
    <property type="nucleotide sequence ID" value="NZ_CP121106.1"/>
</dbReference>
<evidence type="ECO:0000256" key="1">
    <source>
        <dbReference type="SAM" id="SignalP"/>
    </source>
</evidence>
<evidence type="ECO:0008006" key="4">
    <source>
        <dbReference type="Google" id="ProtNLM"/>
    </source>
</evidence>
<evidence type="ECO:0000313" key="2">
    <source>
        <dbReference type="EMBL" id="WFL78354.1"/>
    </source>
</evidence>
<accession>A0ABY8FTM6</accession>
<keyword evidence="1" id="KW-0732">Signal</keyword>
<feature type="chain" id="PRO_5045466128" description="DUF4440 domain-containing protein" evidence="1">
    <location>
        <begin position="20"/>
        <end position="243"/>
    </location>
</feature>
<organism evidence="2 3">
    <name type="scientific">Altererythrobacter arenosus</name>
    <dbReference type="NCBI Taxonomy" id="3032592"/>
    <lineage>
        <taxon>Bacteria</taxon>
        <taxon>Pseudomonadati</taxon>
        <taxon>Pseudomonadota</taxon>
        <taxon>Alphaproteobacteria</taxon>
        <taxon>Sphingomonadales</taxon>
        <taxon>Erythrobacteraceae</taxon>
        <taxon>Altererythrobacter</taxon>
    </lineage>
</organism>
<dbReference type="Proteomes" id="UP001215827">
    <property type="component" value="Chromosome"/>
</dbReference>
<dbReference type="PROSITE" id="PS51257">
    <property type="entry name" value="PROKAR_LIPOPROTEIN"/>
    <property type="match status" value="1"/>
</dbReference>
<sequence length="243" mass="26345">MKKAAIAALTVLLAACASSQQPRTPDRVINLALAGAPGQAQPSKVVATELAFARMAREEGTWTAFREYATKDAVMPAPNFRNVHEVLKDRADPAEPIVWEPDMVWVSCNAQYALSTGPADYPGGARGRFATIWQLQKDGEYRWVVDQGFELDEGYAKPEWITADVAQCSATRPSTAAPATFADHSQGRSADGTLVWRTEIAADCGRTFVVEVLRDGAMAEVFRREAAAPPVPQGREPIACIPQ</sequence>
<name>A0ABY8FTM6_9SPHN</name>
<protein>
    <recommendedName>
        <fullName evidence="4">DUF4440 domain-containing protein</fullName>
    </recommendedName>
</protein>
<evidence type="ECO:0000313" key="3">
    <source>
        <dbReference type="Proteomes" id="UP001215827"/>
    </source>
</evidence>
<gene>
    <name evidence="2" type="ORF">P7228_04635</name>
</gene>
<dbReference type="EMBL" id="CP121106">
    <property type="protein sequence ID" value="WFL78354.1"/>
    <property type="molecule type" value="Genomic_DNA"/>
</dbReference>
<feature type="signal peptide" evidence="1">
    <location>
        <begin position="1"/>
        <end position="19"/>
    </location>
</feature>
<proteinExistence type="predicted"/>
<reference evidence="2 3" key="1">
    <citation type="submission" date="2023-03" db="EMBL/GenBank/DDBJ databases">
        <title>Altererythrobacter sp. CAU 1644 isolated from sand.</title>
        <authorList>
            <person name="Kim W."/>
        </authorList>
    </citation>
    <scope>NUCLEOTIDE SEQUENCE [LARGE SCALE GENOMIC DNA]</scope>
    <source>
        <strain evidence="2 3">CAU 1644</strain>
    </source>
</reference>